<dbReference type="PANTHER" id="PTHR34997">
    <property type="entry name" value="AM15"/>
    <property type="match status" value="1"/>
</dbReference>
<name>A0A0G2J9G1_9EURO</name>
<dbReference type="Proteomes" id="UP000034164">
    <property type="component" value="Unassembled WGS sequence"/>
</dbReference>
<feature type="region of interest" description="Disordered" evidence="3">
    <location>
        <begin position="342"/>
        <end position="365"/>
    </location>
</feature>
<feature type="compositionally biased region" description="Basic and acidic residues" evidence="3">
    <location>
        <begin position="98"/>
        <end position="109"/>
    </location>
</feature>
<feature type="domain" description="LysM" evidence="5">
    <location>
        <begin position="155"/>
        <end position="202"/>
    </location>
</feature>
<evidence type="ECO:0000256" key="1">
    <source>
        <dbReference type="ARBA" id="ARBA00022669"/>
    </source>
</evidence>
<keyword evidence="2" id="KW-0843">Virulence</keyword>
<dbReference type="PROSITE" id="PS51782">
    <property type="entry name" value="LYSM"/>
    <property type="match status" value="2"/>
</dbReference>
<dbReference type="VEuPathDB" id="FungiDB:EMCG_01779"/>
<gene>
    <name evidence="6" type="ORF">EMCG_01779</name>
</gene>
<dbReference type="GO" id="GO:0008061">
    <property type="term" value="F:chitin binding"/>
    <property type="evidence" value="ECO:0007669"/>
    <property type="project" value="UniProtKB-KW"/>
</dbReference>
<evidence type="ECO:0000313" key="6">
    <source>
        <dbReference type="EMBL" id="KKZ63921.1"/>
    </source>
</evidence>
<feature type="chain" id="PRO_5002546373" description="LysM domain-containing protein" evidence="4">
    <location>
        <begin position="18"/>
        <end position="377"/>
    </location>
</feature>
<dbReference type="Pfam" id="PF01476">
    <property type="entry name" value="LysM"/>
    <property type="match status" value="1"/>
</dbReference>
<dbReference type="SUPFAM" id="SSF54106">
    <property type="entry name" value="LysM domain"/>
    <property type="match status" value="1"/>
</dbReference>
<dbReference type="Gene3D" id="3.10.350.10">
    <property type="entry name" value="LysM domain"/>
    <property type="match status" value="2"/>
</dbReference>
<protein>
    <recommendedName>
        <fullName evidence="5">LysM domain-containing protein</fullName>
    </recommendedName>
</protein>
<feature type="compositionally biased region" description="Polar residues" evidence="3">
    <location>
        <begin position="354"/>
        <end position="364"/>
    </location>
</feature>
<dbReference type="InterPro" id="IPR052210">
    <property type="entry name" value="LysM1-like"/>
</dbReference>
<organism evidence="6 7">
    <name type="scientific">[Emmonsia] crescens</name>
    <dbReference type="NCBI Taxonomy" id="73230"/>
    <lineage>
        <taxon>Eukaryota</taxon>
        <taxon>Fungi</taxon>
        <taxon>Dikarya</taxon>
        <taxon>Ascomycota</taxon>
        <taxon>Pezizomycotina</taxon>
        <taxon>Eurotiomycetes</taxon>
        <taxon>Eurotiomycetidae</taxon>
        <taxon>Onygenales</taxon>
        <taxon>Ajellomycetaceae</taxon>
        <taxon>Emergomyces</taxon>
    </lineage>
</organism>
<evidence type="ECO:0000259" key="5">
    <source>
        <dbReference type="PROSITE" id="PS51782"/>
    </source>
</evidence>
<evidence type="ECO:0000256" key="2">
    <source>
        <dbReference type="ARBA" id="ARBA00023026"/>
    </source>
</evidence>
<feature type="domain" description="LysM" evidence="5">
    <location>
        <begin position="277"/>
        <end position="323"/>
    </location>
</feature>
<feature type="region of interest" description="Disordered" evidence="3">
    <location>
        <begin position="52"/>
        <end position="129"/>
    </location>
</feature>
<dbReference type="InterPro" id="IPR018392">
    <property type="entry name" value="LysM"/>
</dbReference>
<feature type="compositionally biased region" description="Basic and acidic residues" evidence="3">
    <location>
        <begin position="342"/>
        <end position="353"/>
    </location>
</feature>
<comment type="caution">
    <text evidence="6">The sequence shown here is derived from an EMBL/GenBank/DDBJ whole genome shotgun (WGS) entry which is preliminary data.</text>
</comment>
<feature type="signal peptide" evidence="4">
    <location>
        <begin position="1"/>
        <end position="17"/>
    </location>
</feature>
<accession>A0A0G2J9G1</accession>
<evidence type="ECO:0000256" key="4">
    <source>
        <dbReference type="SAM" id="SignalP"/>
    </source>
</evidence>
<dbReference type="PANTHER" id="PTHR34997:SF1">
    <property type="entry name" value="PEPTIDOGLYCAN-BINDING LYSIN DOMAIN"/>
    <property type="match status" value="1"/>
</dbReference>
<reference evidence="7" key="1">
    <citation type="journal article" date="2015" name="PLoS Genet.">
        <title>The dynamic genome and transcriptome of the human fungal pathogen Blastomyces and close relative Emmonsia.</title>
        <authorList>
            <person name="Munoz J.F."/>
            <person name="Gauthier G.M."/>
            <person name="Desjardins C.A."/>
            <person name="Gallo J.E."/>
            <person name="Holder J."/>
            <person name="Sullivan T.D."/>
            <person name="Marty A.J."/>
            <person name="Carmen J.C."/>
            <person name="Chen Z."/>
            <person name="Ding L."/>
            <person name="Gujja S."/>
            <person name="Magrini V."/>
            <person name="Misas E."/>
            <person name="Mitreva M."/>
            <person name="Priest M."/>
            <person name="Saif S."/>
            <person name="Whiston E.A."/>
            <person name="Young S."/>
            <person name="Zeng Q."/>
            <person name="Goldman W.E."/>
            <person name="Mardis E.R."/>
            <person name="Taylor J.W."/>
            <person name="McEwen J.G."/>
            <person name="Clay O.K."/>
            <person name="Klein B.S."/>
            <person name="Cuomo C.A."/>
        </authorList>
    </citation>
    <scope>NUCLEOTIDE SEQUENCE [LARGE SCALE GENOMIC DNA]</scope>
    <source>
        <strain evidence="7">UAMH 3008</strain>
    </source>
</reference>
<dbReference type="OrthoDB" id="4188753at2759"/>
<evidence type="ECO:0000256" key="3">
    <source>
        <dbReference type="SAM" id="MobiDB-lite"/>
    </source>
</evidence>
<dbReference type="CDD" id="cd00118">
    <property type="entry name" value="LysM"/>
    <property type="match status" value="1"/>
</dbReference>
<keyword evidence="1" id="KW-0147">Chitin-binding</keyword>
<evidence type="ECO:0000313" key="7">
    <source>
        <dbReference type="Proteomes" id="UP000034164"/>
    </source>
</evidence>
<sequence>MNLQAALVILVALGVNGLPAPELKKLEQPPIATSIWGCAVGDSACLESHVGTGKAKREDIRRTHPAPALWSPLPTQRPQAEKRQKNTEGFGPPPRPNIPKERLPPRENNSEIGTSRFPPKPTDASSPLFKRSIQRTPLEKPDKLTHAGQPSSCNGWYTVKHGDTCDYVTKKFDIKKEKFLEWNPALSKNCDKNFWVDYSYCVKVSGSKKAKRSLLFTSTTPSLATPFGADIEGRSASYTGGGGATFKPVTITAAKRAVPPPTATPSSSPEPSSTCLQFDITTEDDTCETMVAKHGLTVTELRILNSDLGNICTSIKPGLNYCVRELRWLSEKATPNIVDLTSKLENEPEKQDETPATTTNQPTEPITECARQWFVGT</sequence>
<dbReference type="EMBL" id="LCZI01000896">
    <property type="protein sequence ID" value="KKZ63921.1"/>
    <property type="molecule type" value="Genomic_DNA"/>
</dbReference>
<dbReference type="AlphaFoldDB" id="A0A0G2J9G1"/>
<proteinExistence type="predicted"/>
<dbReference type="InterPro" id="IPR036779">
    <property type="entry name" value="LysM_dom_sf"/>
</dbReference>
<keyword evidence="4" id="KW-0732">Signal</keyword>